<dbReference type="EMBL" id="CP036263">
    <property type="protein sequence ID" value="QDS98474.1"/>
    <property type="molecule type" value="Genomic_DNA"/>
</dbReference>
<keyword evidence="7" id="KW-0813">Transport</keyword>
<dbReference type="KEGG" id="amob:HG15A2_17540"/>
<proteinExistence type="inferred from homology"/>
<gene>
    <name evidence="9" type="ORF">HG15A2_17540</name>
</gene>
<evidence type="ECO:0000256" key="8">
    <source>
        <dbReference type="SAM" id="Phobius"/>
    </source>
</evidence>
<keyword evidence="10" id="KW-1185">Reference proteome</keyword>
<dbReference type="RefSeq" id="WP_145059645.1">
    <property type="nucleotide sequence ID" value="NZ_CP036263.1"/>
</dbReference>
<keyword evidence="5 8" id="KW-1133">Transmembrane helix</keyword>
<name>A0A517MUC4_9BACT</name>
<protein>
    <submittedName>
        <fullName evidence="9">Biopolymer transport protein ExbD</fullName>
    </submittedName>
</protein>
<dbReference type="InterPro" id="IPR003400">
    <property type="entry name" value="ExbD"/>
</dbReference>
<evidence type="ECO:0000313" key="9">
    <source>
        <dbReference type="EMBL" id="QDS98474.1"/>
    </source>
</evidence>
<organism evidence="9 10">
    <name type="scientific">Adhaeretor mobilis</name>
    <dbReference type="NCBI Taxonomy" id="1930276"/>
    <lineage>
        <taxon>Bacteria</taxon>
        <taxon>Pseudomonadati</taxon>
        <taxon>Planctomycetota</taxon>
        <taxon>Planctomycetia</taxon>
        <taxon>Pirellulales</taxon>
        <taxon>Lacipirellulaceae</taxon>
        <taxon>Adhaeretor</taxon>
    </lineage>
</organism>
<sequence>MRTELAEEESVEPQMAPLIDCVFLLLIFFLVATTLKKLERQLPLDLPPAMQAAEVATDPRTLVVAVDITGRTYLDGNAATPGVLMRQLDELAANERERPVRIDADRKTPFEHVVKVLEALKMRSIPNVAVHVADPN</sequence>
<comment type="subcellular location">
    <subcellularLocation>
        <location evidence="1">Cell membrane</location>
        <topology evidence="1">Single-pass membrane protein</topology>
    </subcellularLocation>
    <subcellularLocation>
        <location evidence="7">Cell membrane</location>
        <topology evidence="7">Single-pass type II membrane protein</topology>
    </subcellularLocation>
</comment>
<dbReference type="PANTHER" id="PTHR30558">
    <property type="entry name" value="EXBD MEMBRANE COMPONENT OF PMF-DRIVEN MACROMOLECULE IMPORT SYSTEM"/>
    <property type="match status" value="1"/>
</dbReference>
<evidence type="ECO:0000256" key="2">
    <source>
        <dbReference type="ARBA" id="ARBA00005811"/>
    </source>
</evidence>
<dbReference type="Gene3D" id="3.30.420.270">
    <property type="match status" value="1"/>
</dbReference>
<feature type="transmembrane region" description="Helical" evidence="8">
    <location>
        <begin position="15"/>
        <end position="35"/>
    </location>
</feature>
<dbReference type="GO" id="GO:0015031">
    <property type="term" value="P:protein transport"/>
    <property type="evidence" value="ECO:0007669"/>
    <property type="project" value="UniProtKB-KW"/>
</dbReference>
<keyword evidence="3" id="KW-1003">Cell membrane</keyword>
<dbReference type="PANTHER" id="PTHR30558:SF3">
    <property type="entry name" value="BIOPOLYMER TRANSPORT PROTEIN EXBD-RELATED"/>
    <property type="match status" value="1"/>
</dbReference>
<keyword evidence="4 7" id="KW-0812">Transmembrane</keyword>
<accession>A0A517MUC4</accession>
<reference evidence="9 10" key="1">
    <citation type="submission" date="2019-02" db="EMBL/GenBank/DDBJ databases">
        <title>Deep-cultivation of Planctomycetes and their phenomic and genomic characterization uncovers novel biology.</title>
        <authorList>
            <person name="Wiegand S."/>
            <person name="Jogler M."/>
            <person name="Boedeker C."/>
            <person name="Pinto D."/>
            <person name="Vollmers J."/>
            <person name="Rivas-Marin E."/>
            <person name="Kohn T."/>
            <person name="Peeters S.H."/>
            <person name="Heuer A."/>
            <person name="Rast P."/>
            <person name="Oberbeckmann S."/>
            <person name="Bunk B."/>
            <person name="Jeske O."/>
            <person name="Meyerdierks A."/>
            <person name="Storesund J.E."/>
            <person name="Kallscheuer N."/>
            <person name="Luecker S."/>
            <person name="Lage O.M."/>
            <person name="Pohl T."/>
            <person name="Merkel B.J."/>
            <person name="Hornburger P."/>
            <person name="Mueller R.-W."/>
            <person name="Bruemmer F."/>
            <person name="Labrenz M."/>
            <person name="Spormann A.M."/>
            <person name="Op den Camp H."/>
            <person name="Overmann J."/>
            <person name="Amann R."/>
            <person name="Jetten M.S.M."/>
            <person name="Mascher T."/>
            <person name="Medema M.H."/>
            <person name="Devos D.P."/>
            <person name="Kaster A.-K."/>
            <person name="Ovreas L."/>
            <person name="Rohde M."/>
            <person name="Galperin M.Y."/>
            <person name="Jogler C."/>
        </authorList>
    </citation>
    <scope>NUCLEOTIDE SEQUENCE [LARGE SCALE GENOMIC DNA]</scope>
    <source>
        <strain evidence="9 10">HG15A2</strain>
    </source>
</reference>
<keyword evidence="6 8" id="KW-0472">Membrane</keyword>
<dbReference type="GO" id="GO:0022857">
    <property type="term" value="F:transmembrane transporter activity"/>
    <property type="evidence" value="ECO:0007669"/>
    <property type="project" value="InterPro"/>
</dbReference>
<comment type="similarity">
    <text evidence="2 7">Belongs to the ExbD/TolR family.</text>
</comment>
<dbReference type="OrthoDB" id="287326at2"/>
<evidence type="ECO:0000313" key="10">
    <source>
        <dbReference type="Proteomes" id="UP000319852"/>
    </source>
</evidence>
<evidence type="ECO:0000256" key="3">
    <source>
        <dbReference type="ARBA" id="ARBA00022475"/>
    </source>
</evidence>
<dbReference type="Proteomes" id="UP000319852">
    <property type="component" value="Chromosome"/>
</dbReference>
<evidence type="ECO:0000256" key="7">
    <source>
        <dbReference type="RuleBase" id="RU003879"/>
    </source>
</evidence>
<evidence type="ECO:0000256" key="5">
    <source>
        <dbReference type="ARBA" id="ARBA00022989"/>
    </source>
</evidence>
<evidence type="ECO:0000256" key="6">
    <source>
        <dbReference type="ARBA" id="ARBA00023136"/>
    </source>
</evidence>
<evidence type="ECO:0000256" key="4">
    <source>
        <dbReference type="ARBA" id="ARBA00022692"/>
    </source>
</evidence>
<keyword evidence="7" id="KW-0653">Protein transport</keyword>
<evidence type="ECO:0000256" key="1">
    <source>
        <dbReference type="ARBA" id="ARBA00004162"/>
    </source>
</evidence>
<dbReference type="GO" id="GO:0005886">
    <property type="term" value="C:plasma membrane"/>
    <property type="evidence" value="ECO:0007669"/>
    <property type="project" value="UniProtKB-SubCell"/>
</dbReference>
<dbReference type="AlphaFoldDB" id="A0A517MUC4"/>
<dbReference type="Pfam" id="PF02472">
    <property type="entry name" value="ExbD"/>
    <property type="match status" value="1"/>
</dbReference>